<feature type="chain" id="PRO_5015133582" evidence="1">
    <location>
        <begin position="18"/>
        <end position="114"/>
    </location>
</feature>
<proteinExistence type="predicted"/>
<reference evidence="2 3" key="1">
    <citation type="journal article" date="2017" name="Genome Biol. Evol.">
        <title>Phytophthora megakarya and P. palmivora, closely related causal agents of cacao black pod rot, underwent increases in genome sizes and gene numbers by different mechanisms.</title>
        <authorList>
            <person name="Ali S.S."/>
            <person name="Shao J."/>
            <person name="Lary D.J."/>
            <person name="Kronmiller B."/>
            <person name="Shen D."/>
            <person name="Strem M.D."/>
            <person name="Amoako-Attah I."/>
            <person name="Akrofi A.Y."/>
            <person name="Begoude B.A."/>
            <person name="Ten Hoopen G.M."/>
            <person name="Coulibaly K."/>
            <person name="Kebe B.I."/>
            <person name="Melnick R.L."/>
            <person name="Guiltinan M.J."/>
            <person name="Tyler B.M."/>
            <person name="Meinhardt L.W."/>
            <person name="Bailey B.A."/>
        </authorList>
    </citation>
    <scope>NUCLEOTIDE SEQUENCE [LARGE SCALE GENOMIC DNA]</scope>
    <source>
        <strain evidence="3">sbr112.9</strain>
    </source>
</reference>
<evidence type="ECO:0000313" key="3">
    <source>
        <dbReference type="Proteomes" id="UP000237271"/>
    </source>
</evidence>
<evidence type="ECO:0000313" key="2">
    <source>
        <dbReference type="EMBL" id="POM79327.1"/>
    </source>
</evidence>
<dbReference type="InterPro" id="IPR011692">
    <property type="entry name" value="Stress_up-reg_Nod19"/>
</dbReference>
<dbReference type="PANTHER" id="PTHR33390">
    <property type="entry name" value="STRESS UP-REGULATED NOD 19 PROTEIN"/>
    <property type="match status" value="1"/>
</dbReference>
<protein>
    <submittedName>
        <fullName evidence="2">Uncharacterized protein</fullName>
    </submittedName>
</protein>
<dbReference type="OrthoDB" id="59871at2759"/>
<organism evidence="2 3">
    <name type="scientific">Phytophthora palmivora</name>
    <dbReference type="NCBI Taxonomy" id="4796"/>
    <lineage>
        <taxon>Eukaryota</taxon>
        <taxon>Sar</taxon>
        <taxon>Stramenopiles</taxon>
        <taxon>Oomycota</taxon>
        <taxon>Peronosporomycetes</taxon>
        <taxon>Peronosporales</taxon>
        <taxon>Peronosporaceae</taxon>
        <taxon>Phytophthora</taxon>
    </lineage>
</organism>
<keyword evidence="1" id="KW-0732">Signal</keyword>
<name>A0A2P4YNE8_9STRA</name>
<feature type="non-terminal residue" evidence="2">
    <location>
        <position position="114"/>
    </location>
</feature>
<evidence type="ECO:0000256" key="1">
    <source>
        <dbReference type="SAM" id="SignalP"/>
    </source>
</evidence>
<dbReference type="Proteomes" id="UP000237271">
    <property type="component" value="Unassembled WGS sequence"/>
</dbReference>
<accession>A0A2P4YNE8</accession>
<dbReference type="PANTHER" id="PTHR33390:SF1">
    <property type="entry name" value="STRESS UP-REGULATED NOD 19 PROTEIN"/>
    <property type="match status" value="1"/>
</dbReference>
<comment type="caution">
    <text evidence="2">The sequence shown here is derived from an EMBL/GenBank/DDBJ whole genome shotgun (WGS) entry which is preliminary data.</text>
</comment>
<feature type="signal peptide" evidence="1">
    <location>
        <begin position="1"/>
        <end position="17"/>
    </location>
</feature>
<gene>
    <name evidence="2" type="ORF">PHPALM_3043</name>
</gene>
<sequence length="114" mass="12872">MLHLVTVALFLCSLVTAEQPKTKRYTALTPPLSLHQGEVTNSFHHLQIPKGPIAVYRFEADVVEKDANGNVVPVPTYDAYLHHHVFGSTHKQYDAMKSRWAPMKPKNFSRSVAF</sequence>
<dbReference type="EMBL" id="NCKW01001808">
    <property type="protein sequence ID" value="POM79327.1"/>
    <property type="molecule type" value="Genomic_DNA"/>
</dbReference>
<dbReference type="Pfam" id="PF07712">
    <property type="entry name" value="SURNod19"/>
    <property type="match status" value="1"/>
</dbReference>
<keyword evidence="3" id="KW-1185">Reference proteome</keyword>
<dbReference type="AlphaFoldDB" id="A0A2P4YNE8"/>